<keyword evidence="2" id="KW-1185">Reference proteome</keyword>
<reference evidence="1" key="1">
    <citation type="submission" date="2017-03" db="EMBL/GenBank/DDBJ databases">
        <authorList>
            <person name="Monnet C."/>
        </authorList>
    </citation>
    <scope>NUCLEOTIDE SEQUENCE [LARGE SCALE GENOMIC DNA]</scope>
    <source>
        <strain evidence="1">ATCC 9175</strain>
    </source>
</reference>
<protein>
    <submittedName>
        <fullName evidence="1">Uncharacterized protein</fullName>
    </submittedName>
</protein>
<comment type="caution">
    <text evidence="1">The sequence shown here is derived from an EMBL/GenBank/DDBJ whole genome shotgun (WGS) entry which is preliminary data.</text>
</comment>
<evidence type="ECO:0000313" key="2">
    <source>
        <dbReference type="Proteomes" id="UP000234525"/>
    </source>
</evidence>
<sequence length="295" mass="32374">MSASRAEDLSTVLNNVRAAGYDLAMVTLTVRHSAQDSLRDVWSAVSRGWGRVTSGKAWLDDKRRFEIPGWVKAVEVTHGKNGWHVHLHSVIAYRGTPADATALGQRIFGRWQAGLKATKKHKGFTALPGYGVDVSVSEQGDLGNLGRYLSKQGADLSGVSREVTQGAQKVARGGNRTPFQIARDLVAHGTAVDRAIFAEWQDVAPGHRQVSWAKGFREQFGVEVEATDEEIAAEETGTVDDTVCVLPAEEWQKVKHRSWELLDVAETRGSAGLLKWLDSWGVGWRPAPKRAEISR</sequence>
<dbReference type="EMBL" id="FXZB01000023">
    <property type="protein sequence ID" value="SMX94234.1"/>
    <property type="molecule type" value="Genomic_DNA"/>
</dbReference>
<dbReference type="AlphaFoldDB" id="A0A2H1K3V0"/>
<dbReference type="Proteomes" id="UP000234525">
    <property type="component" value="Unassembled WGS sequence"/>
</dbReference>
<organism evidence="1 2">
    <name type="scientific">Brevibacterium aurantiacum</name>
    <dbReference type="NCBI Taxonomy" id="273384"/>
    <lineage>
        <taxon>Bacteria</taxon>
        <taxon>Bacillati</taxon>
        <taxon>Actinomycetota</taxon>
        <taxon>Actinomycetes</taxon>
        <taxon>Micrococcales</taxon>
        <taxon>Brevibacteriaceae</taxon>
        <taxon>Brevibacterium</taxon>
    </lineage>
</organism>
<accession>A0A2H1K3V0</accession>
<name>A0A2H1K3V0_BREAU</name>
<evidence type="ECO:0000313" key="1">
    <source>
        <dbReference type="EMBL" id="SMX94234.1"/>
    </source>
</evidence>
<gene>
    <name evidence="1" type="ORF">BAUR9175_03084</name>
</gene>
<proteinExistence type="predicted"/>